<evidence type="ECO:0000313" key="3">
    <source>
        <dbReference type="EMBL" id="KAK8235453.1"/>
    </source>
</evidence>
<dbReference type="InterPro" id="IPR036291">
    <property type="entry name" value="NAD(P)-bd_dom_sf"/>
</dbReference>
<name>A0ABR1YPS5_9PEZI</name>
<dbReference type="SUPFAM" id="SSF51735">
    <property type="entry name" value="NAD(P)-binding Rossmann-fold domains"/>
    <property type="match status" value="1"/>
</dbReference>
<dbReference type="PANTHER" id="PTHR11117:SF6">
    <property type="entry name" value="SYNTHETASE SUBUNIT ALPHA, PUTATIVE (AFU_ORTHOLOGUE AFUA_1G10830)-RELATED"/>
    <property type="match status" value="1"/>
</dbReference>
<dbReference type="InterPro" id="IPR005811">
    <property type="entry name" value="SUCC_ACL_C"/>
</dbReference>
<protein>
    <submittedName>
        <fullName evidence="3">Succinyl-CoA synthetase-like protein</fullName>
    </submittedName>
</protein>
<dbReference type="Gene3D" id="3.30.470.20">
    <property type="entry name" value="ATP-grasp fold, B domain"/>
    <property type="match status" value="1"/>
</dbReference>
<dbReference type="SUPFAM" id="SSF52210">
    <property type="entry name" value="Succinyl-CoA synthetase domains"/>
    <property type="match status" value="2"/>
</dbReference>
<dbReference type="PANTHER" id="PTHR11117">
    <property type="entry name" value="SUCCINYL-COA LIGASE SUBUNIT ALPHA"/>
    <property type="match status" value="1"/>
</dbReference>
<accession>A0ABR1YPS5</accession>
<evidence type="ECO:0000313" key="4">
    <source>
        <dbReference type="Proteomes" id="UP001492380"/>
    </source>
</evidence>
<dbReference type="EMBL" id="JBBWRZ010000005">
    <property type="protein sequence ID" value="KAK8235453.1"/>
    <property type="molecule type" value="Genomic_DNA"/>
</dbReference>
<feature type="domain" description="CoA-binding" evidence="2">
    <location>
        <begin position="49"/>
        <end position="144"/>
    </location>
</feature>
<dbReference type="SMART" id="SM00881">
    <property type="entry name" value="CoA_binding"/>
    <property type="match status" value="1"/>
</dbReference>
<dbReference type="Gene3D" id="3.40.50.720">
    <property type="entry name" value="NAD(P)-binding Rossmann-like Domain"/>
    <property type="match status" value="1"/>
</dbReference>
<dbReference type="InterPro" id="IPR003781">
    <property type="entry name" value="CoA-bd"/>
</dbReference>
<dbReference type="Proteomes" id="UP001492380">
    <property type="component" value="Unassembled WGS sequence"/>
</dbReference>
<evidence type="ECO:0000256" key="1">
    <source>
        <dbReference type="SAM" id="MobiDB-lite"/>
    </source>
</evidence>
<dbReference type="Pfam" id="PF02629">
    <property type="entry name" value="CoA_binding"/>
    <property type="match status" value="1"/>
</dbReference>
<dbReference type="PRINTS" id="PR01798">
    <property type="entry name" value="SCOASYNTHASE"/>
</dbReference>
<dbReference type="Gene3D" id="3.40.50.261">
    <property type="entry name" value="Succinyl-CoA synthetase domains"/>
    <property type="match status" value="2"/>
</dbReference>
<gene>
    <name evidence="3" type="ORF">HDK90DRAFT_484824</name>
</gene>
<dbReference type="Pfam" id="PF00549">
    <property type="entry name" value="Ligase_CoA"/>
    <property type="match status" value="2"/>
</dbReference>
<keyword evidence="4" id="KW-1185">Reference proteome</keyword>
<proteinExistence type="predicted"/>
<feature type="region of interest" description="Disordered" evidence="1">
    <location>
        <begin position="349"/>
        <end position="383"/>
    </location>
</feature>
<reference evidence="3 4" key="1">
    <citation type="submission" date="2024-04" db="EMBL/GenBank/DDBJ databases">
        <title>Phyllosticta paracitricarpa is synonymous to the EU quarantine fungus P. citricarpa based on phylogenomic analyses.</title>
        <authorList>
            <consortium name="Lawrence Berkeley National Laboratory"/>
            <person name="Van Ingen-Buijs V.A."/>
            <person name="Van Westerhoven A.C."/>
            <person name="Haridas S."/>
            <person name="Skiadas P."/>
            <person name="Martin F."/>
            <person name="Groenewald J.Z."/>
            <person name="Crous P.W."/>
            <person name="Seidl M.F."/>
        </authorList>
    </citation>
    <scope>NUCLEOTIDE SEQUENCE [LARGE SCALE GENOMIC DNA]</scope>
    <source>
        <strain evidence="3 4">CBS 123374</strain>
    </source>
</reference>
<sequence length="742" mass="78453">MLPCARAPTMSSLILRRWIPVSTFSPSKTSFSSAAARASYYERTIEHLKIGRHTRVIFQGFTGRQATANAKESIEWGTRIVGGVTPGRDGEHLGLPVLPSVRAAKDHLKPDATGIYVAAHQAAAAIEEAIEAEIPLIVAVAEHIPLHDILRIHSMLNTQGKSRLVGANAPGIISAIGRCRIGFQPLPTFAPGHVGIVAKSGTLSYETVASVTRAGLGQSLCIGMGGDVVAGTNFVDALKVFEHDSDTEGIILVGEIGGRAEEEAAEWIKEYKRRSSNPKPIAALVGGILAPPGRVMGHAGAWVGPGENSAEKKYRILQDAGAVMVDHPSHFGQVMKDLLAKSGRNVQKIQNSASASAASGSQRRSYHTSARRPRPTPASRLGATPFQKRGLHLNSAQAADLLSQHGITVGAEPLSTAEPSRLISLTIDRSARSPSFYISPSTHPKDMHARARHIPFSYNTGPTQETLDTVLQHTQLSAAPADAVSAVVQLLRSLWSLYTTHEAITLSTHVSLAPSTKQGAGSSPIQVTSPSLSFDDAAFRSCKRHADLHALRDTSPSAIDAAELAAERHGIVYIKLPGANNAGTNQTHSIGTLVNGAGLAMNTVDALSLPSAGTSGSSGSHVAANFLDTGGKATSETVARSFELLLGDPRVAVIFVNIFGGLTLCDMIARGVLLAFEELGLEERGVPVVVRLRGTREKEGQAVIAQSGKRVWAFDGFDEAVAKCKELARERSGGTVGDERHC</sequence>
<feature type="compositionally biased region" description="Basic residues" evidence="1">
    <location>
        <begin position="364"/>
        <end position="374"/>
    </location>
</feature>
<organism evidence="3 4">
    <name type="scientific">Phyllosticta capitalensis</name>
    <dbReference type="NCBI Taxonomy" id="121624"/>
    <lineage>
        <taxon>Eukaryota</taxon>
        <taxon>Fungi</taxon>
        <taxon>Dikarya</taxon>
        <taxon>Ascomycota</taxon>
        <taxon>Pezizomycotina</taxon>
        <taxon>Dothideomycetes</taxon>
        <taxon>Dothideomycetes incertae sedis</taxon>
        <taxon>Botryosphaeriales</taxon>
        <taxon>Phyllostictaceae</taxon>
        <taxon>Phyllosticta</taxon>
    </lineage>
</organism>
<comment type="caution">
    <text evidence="3">The sequence shown here is derived from an EMBL/GenBank/DDBJ whole genome shotgun (WGS) entry which is preliminary data.</text>
</comment>
<dbReference type="InterPro" id="IPR016102">
    <property type="entry name" value="Succinyl-CoA_synth-like"/>
</dbReference>
<evidence type="ECO:0000259" key="2">
    <source>
        <dbReference type="SMART" id="SM00881"/>
    </source>
</evidence>